<gene>
    <name evidence="1" type="ORF">FB45DRAFT_756582</name>
</gene>
<dbReference type="PANTHER" id="PTHR31252">
    <property type="entry name" value="DUF4419 DOMAIN-CONTAINING PROTEIN"/>
    <property type="match status" value="1"/>
</dbReference>
<keyword evidence="2" id="KW-1185">Reference proteome</keyword>
<dbReference type="AlphaFoldDB" id="A0AAD7BCL3"/>
<comment type="caution">
    <text evidence="1">The sequence shown here is derived from an EMBL/GenBank/DDBJ whole genome shotgun (WGS) entry which is preliminary data.</text>
</comment>
<feature type="non-terminal residue" evidence="1">
    <location>
        <position position="1"/>
    </location>
</feature>
<reference evidence="1" key="1">
    <citation type="submission" date="2023-03" db="EMBL/GenBank/DDBJ databases">
        <title>Massive genome expansion in bonnet fungi (Mycena s.s.) driven by repeated elements and novel gene families across ecological guilds.</title>
        <authorList>
            <consortium name="Lawrence Berkeley National Laboratory"/>
            <person name="Harder C.B."/>
            <person name="Miyauchi S."/>
            <person name="Viragh M."/>
            <person name="Kuo A."/>
            <person name="Thoen E."/>
            <person name="Andreopoulos B."/>
            <person name="Lu D."/>
            <person name="Skrede I."/>
            <person name="Drula E."/>
            <person name="Henrissat B."/>
            <person name="Morin E."/>
            <person name="Kohler A."/>
            <person name="Barry K."/>
            <person name="LaButti K."/>
            <person name="Morin E."/>
            <person name="Salamov A."/>
            <person name="Lipzen A."/>
            <person name="Mereny Z."/>
            <person name="Hegedus B."/>
            <person name="Baldrian P."/>
            <person name="Stursova M."/>
            <person name="Weitz H."/>
            <person name="Taylor A."/>
            <person name="Grigoriev I.V."/>
            <person name="Nagy L.G."/>
            <person name="Martin F."/>
            <person name="Kauserud H."/>
        </authorList>
    </citation>
    <scope>NUCLEOTIDE SEQUENCE</scope>
    <source>
        <strain evidence="1">9284</strain>
    </source>
</reference>
<evidence type="ECO:0000313" key="2">
    <source>
        <dbReference type="Proteomes" id="UP001221142"/>
    </source>
</evidence>
<dbReference type="EMBL" id="JARKIF010000021">
    <property type="protein sequence ID" value="KAJ7617285.1"/>
    <property type="molecule type" value="Genomic_DNA"/>
</dbReference>
<dbReference type="Pfam" id="PF14388">
    <property type="entry name" value="DUF4419"/>
    <property type="match status" value="1"/>
</dbReference>
<protein>
    <submittedName>
        <fullName evidence="1">Uncharacterized protein</fullName>
    </submittedName>
</protein>
<dbReference type="PANTHER" id="PTHR31252:SF11">
    <property type="entry name" value="DUF4419 DOMAIN-CONTAINING PROTEIN"/>
    <property type="match status" value="1"/>
</dbReference>
<evidence type="ECO:0000313" key="1">
    <source>
        <dbReference type="EMBL" id="KAJ7617285.1"/>
    </source>
</evidence>
<dbReference type="InterPro" id="IPR025533">
    <property type="entry name" value="DUF4419"/>
</dbReference>
<sequence length="167" mass="18721">PVISRFVSAFDDPSSQQNVDFWQQVVYLHQPGSGQPWYSGWINAFHAFRKNGEWIGIALNRATPESLPADRFWSTYAKYSINKDHLGFDNTPYHCVMTYDVPPAYAEVDVKLVDNGEEIDSFMLAGMVGMHVSSSGDPSLSSSGENDTVRPVAGWWICVKKQDVNVK</sequence>
<accession>A0AAD7BCL3</accession>
<name>A0AAD7BCL3_9AGAR</name>
<dbReference type="Proteomes" id="UP001221142">
    <property type="component" value="Unassembled WGS sequence"/>
</dbReference>
<organism evidence="1 2">
    <name type="scientific">Roridomyces roridus</name>
    <dbReference type="NCBI Taxonomy" id="1738132"/>
    <lineage>
        <taxon>Eukaryota</taxon>
        <taxon>Fungi</taxon>
        <taxon>Dikarya</taxon>
        <taxon>Basidiomycota</taxon>
        <taxon>Agaricomycotina</taxon>
        <taxon>Agaricomycetes</taxon>
        <taxon>Agaricomycetidae</taxon>
        <taxon>Agaricales</taxon>
        <taxon>Marasmiineae</taxon>
        <taxon>Mycenaceae</taxon>
        <taxon>Roridomyces</taxon>
    </lineage>
</organism>
<proteinExistence type="predicted"/>